<name>A0ABR2U1I9_9ROSI</name>
<reference evidence="2 3" key="1">
    <citation type="journal article" date="2024" name="G3 (Bethesda)">
        <title>Genome assembly of Hibiscus sabdariffa L. provides insights into metabolisms of medicinal natural products.</title>
        <authorList>
            <person name="Kim T."/>
        </authorList>
    </citation>
    <scope>NUCLEOTIDE SEQUENCE [LARGE SCALE GENOMIC DNA]</scope>
    <source>
        <strain evidence="2">TK-2024</strain>
        <tissue evidence="2">Old leaves</tissue>
    </source>
</reference>
<proteinExistence type="predicted"/>
<keyword evidence="3" id="KW-1185">Reference proteome</keyword>
<sequence length="162" mass="18118">MENNLEATEIGKICKANVNWLNRNELGAEIRGTKKDGGVAGILEWRRRQNLFEGICEEVKNLGPTRSKNELLTPKSIQSGKSKPILGKSVDNQERKLHSLRNGRVIVGAHSNIEVEDCVSSSSSECEENFRIAERVFFPEFESSRERKYGSMIVLQDGPVGT</sequence>
<evidence type="ECO:0000256" key="1">
    <source>
        <dbReference type="SAM" id="MobiDB-lite"/>
    </source>
</evidence>
<organism evidence="2 3">
    <name type="scientific">Hibiscus sabdariffa</name>
    <name type="common">roselle</name>
    <dbReference type="NCBI Taxonomy" id="183260"/>
    <lineage>
        <taxon>Eukaryota</taxon>
        <taxon>Viridiplantae</taxon>
        <taxon>Streptophyta</taxon>
        <taxon>Embryophyta</taxon>
        <taxon>Tracheophyta</taxon>
        <taxon>Spermatophyta</taxon>
        <taxon>Magnoliopsida</taxon>
        <taxon>eudicotyledons</taxon>
        <taxon>Gunneridae</taxon>
        <taxon>Pentapetalae</taxon>
        <taxon>rosids</taxon>
        <taxon>malvids</taxon>
        <taxon>Malvales</taxon>
        <taxon>Malvaceae</taxon>
        <taxon>Malvoideae</taxon>
        <taxon>Hibiscus</taxon>
    </lineage>
</organism>
<comment type="caution">
    <text evidence="2">The sequence shown here is derived from an EMBL/GenBank/DDBJ whole genome shotgun (WGS) entry which is preliminary data.</text>
</comment>
<feature type="region of interest" description="Disordered" evidence="1">
    <location>
        <begin position="67"/>
        <end position="87"/>
    </location>
</feature>
<accession>A0ABR2U1I9</accession>
<dbReference type="EMBL" id="JBBPBN010000003">
    <property type="protein sequence ID" value="KAK9043499.1"/>
    <property type="molecule type" value="Genomic_DNA"/>
</dbReference>
<dbReference type="Proteomes" id="UP001396334">
    <property type="component" value="Unassembled WGS sequence"/>
</dbReference>
<evidence type="ECO:0000313" key="3">
    <source>
        <dbReference type="Proteomes" id="UP001396334"/>
    </source>
</evidence>
<protein>
    <submittedName>
        <fullName evidence="2">Uncharacterized protein</fullName>
    </submittedName>
</protein>
<evidence type="ECO:0000313" key="2">
    <source>
        <dbReference type="EMBL" id="KAK9043499.1"/>
    </source>
</evidence>
<gene>
    <name evidence="2" type="ORF">V6N11_071838</name>
</gene>